<dbReference type="PRINTS" id="PR01386">
    <property type="entry name" value="CCMCBIOGNSIS"/>
</dbReference>
<dbReference type="InterPro" id="IPR045062">
    <property type="entry name" value="Cyt_c_biogenesis_CcsA/CcmC"/>
</dbReference>
<feature type="domain" description="Cytochrome c assembly protein" evidence="9">
    <location>
        <begin position="18"/>
        <end position="179"/>
    </location>
</feature>
<feature type="non-terminal residue" evidence="10">
    <location>
        <position position="197"/>
    </location>
</feature>
<keyword evidence="4 8" id="KW-0812">Transmembrane</keyword>
<dbReference type="PANTHER" id="PTHR30071">
    <property type="entry name" value="HEME EXPORTER PROTEIN C"/>
    <property type="match status" value="1"/>
</dbReference>
<dbReference type="InterPro" id="IPR003557">
    <property type="entry name" value="Cyt_c_biogenesis_CcmC"/>
</dbReference>
<evidence type="ECO:0000256" key="5">
    <source>
        <dbReference type="ARBA" id="ARBA00022748"/>
    </source>
</evidence>
<protein>
    <recommendedName>
        <fullName evidence="3">Heme exporter protein C</fullName>
    </recommendedName>
</protein>
<gene>
    <name evidence="10" type="ORF">GHK86_17565</name>
</gene>
<evidence type="ECO:0000313" key="11">
    <source>
        <dbReference type="Proteomes" id="UP000437736"/>
    </source>
</evidence>
<organism evidence="10 11">
    <name type="scientific">Acidiferrimicrobium australe</name>
    <dbReference type="NCBI Taxonomy" id="2664430"/>
    <lineage>
        <taxon>Bacteria</taxon>
        <taxon>Bacillati</taxon>
        <taxon>Actinomycetota</taxon>
        <taxon>Acidimicrobiia</taxon>
        <taxon>Acidimicrobiales</taxon>
        <taxon>Acidimicrobiaceae</taxon>
        <taxon>Acidiferrimicrobium</taxon>
    </lineage>
</organism>
<dbReference type="Pfam" id="PF01578">
    <property type="entry name" value="Cytochrom_C_asm"/>
    <property type="match status" value="1"/>
</dbReference>
<evidence type="ECO:0000256" key="8">
    <source>
        <dbReference type="SAM" id="Phobius"/>
    </source>
</evidence>
<evidence type="ECO:0000259" key="9">
    <source>
        <dbReference type="Pfam" id="PF01578"/>
    </source>
</evidence>
<sequence>MTLPSRRSSTSSRATRIVGGFTLLGVVALLVLGLVVSPPDPIQGETVRLIYVHPASATMCYVGFAICALASIAYLWPRTRNMRWDRLAGASAEVGVAFCVACLVSGSIWGRYSWGVWWTWDARLTLTALLLVVFLGYLALRRTGGDPAGRAKRAAITALCCFIVVPIDHEATNWWVTLHQKDTLFRIGKAPLIQGWQ</sequence>
<keyword evidence="11" id="KW-1185">Reference proteome</keyword>
<evidence type="ECO:0000256" key="6">
    <source>
        <dbReference type="ARBA" id="ARBA00022989"/>
    </source>
</evidence>
<comment type="similarity">
    <text evidence="2">Belongs to the CcmC/CycZ/HelC family.</text>
</comment>
<name>A0ABW9QXW6_9ACTN</name>
<evidence type="ECO:0000256" key="7">
    <source>
        <dbReference type="ARBA" id="ARBA00023136"/>
    </source>
</evidence>
<keyword evidence="7 8" id="KW-0472">Membrane</keyword>
<evidence type="ECO:0000256" key="3">
    <source>
        <dbReference type="ARBA" id="ARBA00016463"/>
    </source>
</evidence>
<evidence type="ECO:0000256" key="1">
    <source>
        <dbReference type="ARBA" id="ARBA00004141"/>
    </source>
</evidence>
<reference evidence="10 11" key="1">
    <citation type="submission" date="2019-11" db="EMBL/GenBank/DDBJ databases">
        <title>Acidiferrimicrobium australis gen. nov., sp. nov., an acidophilic and obligately heterotrophic, member of the Actinobacteria that catalyses dissimilatory oxido- reduction of iron isolated from metal-rich acidic water in Chile.</title>
        <authorList>
            <person name="Gonzalez D."/>
            <person name="Huber K."/>
            <person name="Hedrich S."/>
            <person name="Rojas-Villalobos C."/>
            <person name="Quatrini R."/>
            <person name="Dinamarca M.A."/>
            <person name="Schwarz A."/>
            <person name="Canales C."/>
            <person name="Nancucheo I."/>
        </authorList>
    </citation>
    <scope>NUCLEOTIDE SEQUENCE [LARGE SCALE GENOMIC DNA]</scope>
    <source>
        <strain evidence="10 11">USS-CCA1</strain>
    </source>
</reference>
<evidence type="ECO:0000256" key="4">
    <source>
        <dbReference type="ARBA" id="ARBA00022692"/>
    </source>
</evidence>
<feature type="transmembrane region" description="Helical" evidence="8">
    <location>
        <begin position="56"/>
        <end position="76"/>
    </location>
</feature>
<comment type="caution">
    <text evidence="10">The sequence shown here is derived from an EMBL/GenBank/DDBJ whole genome shotgun (WGS) entry which is preliminary data.</text>
</comment>
<feature type="transmembrane region" description="Helical" evidence="8">
    <location>
        <begin position="122"/>
        <end position="140"/>
    </location>
</feature>
<proteinExistence type="inferred from homology"/>
<feature type="transmembrane region" description="Helical" evidence="8">
    <location>
        <begin position="88"/>
        <end position="110"/>
    </location>
</feature>
<evidence type="ECO:0000313" key="10">
    <source>
        <dbReference type="EMBL" id="MST34522.1"/>
    </source>
</evidence>
<feature type="transmembrane region" description="Helical" evidence="8">
    <location>
        <begin position="14"/>
        <end position="36"/>
    </location>
</feature>
<keyword evidence="6 8" id="KW-1133">Transmembrane helix</keyword>
<accession>A0ABW9QXW6</accession>
<keyword evidence="5" id="KW-0201">Cytochrome c-type biogenesis</keyword>
<comment type="subcellular location">
    <subcellularLocation>
        <location evidence="1">Membrane</location>
        <topology evidence="1">Multi-pass membrane protein</topology>
    </subcellularLocation>
</comment>
<dbReference type="Proteomes" id="UP000437736">
    <property type="component" value="Unassembled WGS sequence"/>
</dbReference>
<dbReference type="EMBL" id="WJHE01001052">
    <property type="protein sequence ID" value="MST34522.1"/>
    <property type="molecule type" value="Genomic_DNA"/>
</dbReference>
<dbReference type="PANTHER" id="PTHR30071:SF1">
    <property type="entry name" value="CYTOCHROME B_B6 PROTEIN-RELATED"/>
    <property type="match status" value="1"/>
</dbReference>
<evidence type="ECO:0000256" key="2">
    <source>
        <dbReference type="ARBA" id="ARBA00005840"/>
    </source>
</evidence>
<dbReference type="InterPro" id="IPR002541">
    <property type="entry name" value="Cyt_c_assembly"/>
</dbReference>